<evidence type="ECO:0000313" key="2">
    <source>
        <dbReference type="Proteomes" id="UP000257055"/>
    </source>
</evidence>
<reference evidence="2" key="1">
    <citation type="submission" date="2015-04" db="EMBL/GenBank/DDBJ databases">
        <authorList>
            <person name="Schardt J."/>
            <person name="Mueller-Herbst S."/>
            <person name="Scherer S."/>
            <person name="Huptas C."/>
        </authorList>
    </citation>
    <scope>NUCLEOTIDE SEQUENCE [LARGE SCALE GENOMIC DNA]</scope>
    <source>
        <strain evidence="2">Kiel-L1</strain>
    </source>
</reference>
<organism evidence="1 2">
    <name type="scientific">Listeria kieliensis</name>
    <dbReference type="NCBI Taxonomy" id="1621700"/>
    <lineage>
        <taxon>Bacteria</taxon>
        <taxon>Bacillati</taxon>
        <taxon>Bacillota</taxon>
        <taxon>Bacilli</taxon>
        <taxon>Bacillales</taxon>
        <taxon>Listeriaceae</taxon>
        <taxon>Listeria</taxon>
    </lineage>
</organism>
<dbReference type="RefSeq" id="WP_115753114.1">
    <property type="nucleotide sequence ID" value="NZ_LARY01000002.1"/>
</dbReference>
<name>A0A3D8TSV8_9LIST</name>
<comment type="caution">
    <text evidence="1">The sequence shown here is derived from an EMBL/GenBank/DDBJ whole genome shotgun (WGS) entry which is preliminary data.</text>
</comment>
<keyword evidence="2" id="KW-1185">Reference proteome</keyword>
<proteinExistence type="predicted"/>
<evidence type="ECO:0000313" key="1">
    <source>
        <dbReference type="EMBL" id="RDX00866.1"/>
    </source>
</evidence>
<protein>
    <submittedName>
        <fullName evidence="1">Uncharacterized protein</fullName>
    </submittedName>
</protein>
<dbReference type="EMBL" id="LARY01000002">
    <property type="protein sequence ID" value="RDX00866.1"/>
    <property type="molecule type" value="Genomic_DNA"/>
</dbReference>
<gene>
    <name evidence="1" type="ORF">UR08_07820</name>
</gene>
<accession>A0A3D8TSV8</accession>
<dbReference type="AlphaFoldDB" id="A0A3D8TSV8"/>
<dbReference type="Proteomes" id="UP000257055">
    <property type="component" value="Unassembled WGS sequence"/>
</dbReference>
<sequence length="360" mass="41185">MKKYPVSKLISFDGSVERNQEPLVPHRNAFPSAMMSLGVLMGLSHDTSLIERHRRTWRMDHDHNLHIGISGEAFRFMFDTAEYFQFPMSVGVAPVRDCFSAIGLQCELYAIKTVDGIDGVFTDEDELKHLVLKSLCDGFPVLLMGHKKIERVILAIGYENYGDTLIAWTFSSGNDIPNKCFSPQDCQYISKWYQDIGAVSLVSERANRPKAEVLIDIYRRALIRNERFLRNQRSAPYGVDINYYDNWINGLRDESFWAANITGFPYIYPEIFDLAERRIYGAEFLQRAGDLLCTDKLMQAVHAGNEIHSLMWQIHSIVNEAENGNTALRDWVVRKKIVETLNRCRTLDGITADCITDALL</sequence>